<evidence type="ECO:0000256" key="4">
    <source>
        <dbReference type="ARBA" id="ARBA00022475"/>
    </source>
</evidence>
<proteinExistence type="inferred from homology"/>
<reference evidence="13 14" key="1">
    <citation type="submission" date="2018-04" db="EMBL/GenBank/DDBJ databases">
        <title>Genomic Encyclopedia of Type Strains, Phase III (KMG-III): the genomes of soil and plant-associated and newly described type strains.</title>
        <authorList>
            <person name="Whitman W."/>
        </authorList>
    </citation>
    <scope>NUCLEOTIDE SEQUENCE [LARGE SCALE GENOMIC DNA]</scope>
    <source>
        <strain evidence="13 14">KA25</strain>
    </source>
</reference>
<keyword evidence="10 11" id="KW-0472">Membrane</keyword>
<dbReference type="InterPro" id="IPR000412">
    <property type="entry name" value="ABC_2_transport"/>
</dbReference>
<feature type="transmembrane region" description="Helical" evidence="11">
    <location>
        <begin position="125"/>
        <end position="146"/>
    </location>
</feature>
<dbReference type="GO" id="GO:0043190">
    <property type="term" value="C:ATP-binding cassette (ABC) transporter complex"/>
    <property type="evidence" value="ECO:0007669"/>
    <property type="project" value="InterPro"/>
</dbReference>
<dbReference type="GO" id="GO:0015774">
    <property type="term" value="P:polysaccharide transport"/>
    <property type="evidence" value="ECO:0007669"/>
    <property type="project" value="UniProtKB-KW"/>
</dbReference>
<name>A0A2T5JSW5_9RHOB</name>
<gene>
    <name evidence="13" type="ORF">C8J28_12535</name>
</gene>
<sequence>MALLSGLLVGRRFVWGRSVIALMLREMATSYGRSPGGYIWAIAEPVAGVALLTVVFSFLMRSPPLGNNFPLFYATGFLPFIYYISLTAKLGQAIRFSRPLLAYPAVSFFDAILSRFLLNTLTNLLVFVIVAGGIIVVYGLNVSLNLPVILEAFSMAAALAFGVGTINCYLFSVAPVWERVWAILNRPMFILSGIFFLIESVPEPFRTLLSYNPLVHVIAKMRQGFFPTYDARLADPLYVYLVSLICMFFGMLLLNRHHRMLLNEGA</sequence>
<comment type="subcellular location">
    <subcellularLocation>
        <location evidence="11">Cell inner membrane</location>
        <topology evidence="11">Multi-pass membrane protein</topology>
    </subcellularLocation>
    <subcellularLocation>
        <location evidence="1">Cell membrane</location>
        <topology evidence="1">Multi-pass membrane protein</topology>
    </subcellularLocation>
</comment>
<dbReference type="RefSeq" id="WP_108222443.1">
    <property type="nucleotide sequence ID" value="NZ_CP183928.1"/>
</dbReference>
<evidence type="ECO:0000256" key="9">
    <source>
        <dbReference type="ARBA" id="ARBA00023047"/>
    </source>
</evidence>
<feature type="transmembrane region" description="Helical" evidence="11">
    <location>
        <begin position="71"/>
        <end position="88"/>
    </location>
</feature>
<evidence type="ECO:0000256" key="1">
    <source>
        <dbReference type="ARBA" id="ARBA00004651"/>
    </source>
</evidence>
<evidence type="ECO:0000256" key="10">
    <source>
        <dbReference type="ARBA" id="ARBA00023136"/>
    </source>
</evidence>
<evidence type="ECO:0000256" key="5">
    <source>
        <dbReference type="ARBA" id="ARBA00022597"/>
    </source>
</evidence>
<protein>
    <recommendedName>
        <fullName evidence="11">Transport permease protein</fullName>
    </recommendedName>
</protein>
<keyword evidence="7" id="KW-0972">Capsule biogenesis/degradation</keyword>
<dbReference type="InterPro" id="IPR047817">
    <property type="entry name" value="ABC2_TM_bact-type"/>
</dbReference>
<dbReference type="PRINTS" id="PR00164">
    <property type="entry name" value="ABC2TRNSPORT"/>
</dbReference>
<dbReference type="OrthoDB" id="8479094at2"/>
<evidence type="ECO:0000259" key="12">
    <source>
        <dbReference type="PROSITE" id="PS51012"/>
    </source>
</evidence>
<evidence type="ECO:0000313" key="14">
    <source>
        <dbReference type="Proteomes" id="UP000244060"/>
    </source>
</evidence>
<feature type="transmembrane region" description="Helical" evidence="11">
    <location>
        <begin position="180"/>
        <end position="198"/>
    </location>
</feature>
<evidence type="ECO:0000256" key="2">
    <source>
        <dbReference type="ARBA" id="ARBA00007783"/>
    </source>
</evidence>
<organism evidence="13 14">
    <name type="scientific">Cereibacter azotoformans</name>
    <dbReference type="NCBI Taxonomy" id="43057"/>
    <lineage>
        <taxon>Bacteria</taxon>
        <taxon>Pseudomonadati</taxon>
        <taxon>Pseudomonadota</taxon>
        <taxon>Alphaproteobacteria</taxon>
        <taxon>Rhodobacterales</taxon>
        <taxon>Paracoccaceae</taxon>
        <taxon>Cereibacter</taxon>
    </lineage>
</organism>
<keyword evidence="8 11" id="KW-1133">Transmembrane helix</keyword>
<keyword evidence="3 11" id="KW-0813">Transport</keyword>
<dbReference type="InterPro" id="IPR013525">
    <property type="entry name" value="ABC2_TM"/>
</dbReference>
<evidence type="ECO:0000256" key="6">
    <source>
        <dbReference type="ARBA" id="ARBA00022692"/>
    </source>
</evidence>
<keyword evidence="4 11" id="KW-1003">Cell membrane</keyword>
<feature type="transmembrane region" description="Helical" evidence="11">
    <location>
        <begin position="152"/>
        <end position="173"/>
    </location>
</feature>
<evidence type="ECO:0000256" key="3">
    <source>
        <dbReference type="ARBA" id="ARBA00022448"/>
    </source>
</evidence>
<keyword evidence="5" id="KW-0762">Sugar transport</keyword>
<dbReference type="PANTHER" id="PTHR30413">
    <property type="entry name" value="INNER MEMBRANE TRANSPORT PERMEASE"/>
    <property type="match status" value="1"/>
</dbReference>
<evidence type="ECO:0000256" key="8">
    <source>
        <dbReference type="ARBA" id="ARBA00022989"/>
    </source>
</evidence>
<feature type="domain" description="ABC transmembrane type-2" evidence="12">
    <location>
        <begin position="36"/>
        <end position="257"/>
    </location>
</feature>
<evidence type="ECO:0000313" key="13">
    <source>
        <dbReference type="EMBL" id="PTR12076.1"/>
    </source>
</evidence>
<dbReference type="GO" id="GO:0015920">
    <property type="term" value="P:lipopolysaccharide transport"/>
    <property type="evidence" value="ECO:0007669"/>
    <property type="project" value="TreeGrafter"/>
</dbReference>
<accession>A0A2T5JSW5</accession>
<dbReference type="EMBL" id="QAOT01000025">
    <property type="protein sequence ID" value="PTR12076.1"/>
    <property type="molecule type" value="Genomic_DNA"/>
</dbReference>
<comment type="caution">
    <text evidence="13">The sequence shown here is derived from an EMBL/GenBank/DDBJ whole genome shotgun (WGS) entry which is preliminary data.</text>
</comment>
<evidence type="ECO:0000256" key="11">
    <source>
        <dbReference type="RuleBase" id="RU361157"/>
    </source>
</evidence>
<comment type="similarity">
    <text evidence="2 11">Belongs to the ABC-2 integral membrane protein family.</text>
</comment>
<dbReference type="Pfam" id="PF01061">
    <property type="entry name" value="ABC2_membrane"/>
    <property type="match status" value="1"/>
</dbReference>
<dbReference type="AlphaFoldDB" id="A0A2T5JSW5"/>
<keyword evidence="14" id="KW-1185">Reference proteome</keyword>
<feature type="transmembrane region" description="Helical" evidence="11">
    <location>
        <begin position="40"/>
        <end position="59"/>
    </location>
</feature>
<dbReference type="PANTHER" id="PTHR30413:SF10">
    <property type="entry name" value="CAPSULE POLYSACCHARIDE EXPORT INNER-MEMBRANE PROTEIN CTRC"/>
    <property type="match status" value="1"/>
</dbReference>
<evidence type="ECO:0000256" key="7">
    <source>
        <dbReference type="ARBA" id="ARBA00022903"/>
    </source>
</evidence>
<dbReference type="PROSITE" id="PS51012">
    <property type="entry name" value="ABC_TM2"/>
    <property type="match status" value="1"/>
</dbReference>
<feature type="transmembrane region" description="Helical" evidence="11">
    <location>
        <begin position="237"/>
        <end position="254"/>
    </location>
</feature>
<keyword evidence="6 11" id="KW-0812">Transmembrane</keyword>
<dbReference type="GO" id="GO:0140359">
    <property type="term" value="F:ABC-type transporter activity"/>
    <property type="evidence" value="ECO:0007669"/>
    <property type="project" value="InterPro"/>
</dbReference>
<dbReference type="Proteomes" id="UP000244060">
    <property type="component" value="Unassembled WGS sequence"/>
</dbReference>
<keyword evidence="9" id="KW-0625">Polysaccharide transport</keyword>